<dbReference type="PANTHER" id="PTHR47338">
    <property type="entry name" value="ZN(II)2CYS6 TRANSCRIPTION FACTOR (EUROFUNG)-RELATED"/>
    <property type="match status" value="1"/>
</dbReference>
<feature type="domain" description="Zn(2)-C6 fungal-type" evidence="8">
    <location>
        <begin position="158"/>
        <end position="188"/>
    </location>
</feature>
<feature type="region of interest" description="Disordered" evidence="7">
    <location>
        <begin position="49"/>
        <end position="149"/>
    </location>
</feature>
<keyword evidence="3" id="KW-0805">Transcription regulation</keyword>
<feature type="compositionally biased region" description="Basic and acidic residues" evidence="7">
    <location>
        <begin position="128"/>
        <end position="137"/>
    </location>
</feature>
<evidence type="ECO:0000256" key="1">
    <source>
        <dbReference type="ARBA" id="ARBA00004123"/>
    </source>
</evidence>
<protein>
    <recommendedName>
        <fullName evidence="8">Zn(2)-C6 fungal-type domain-containing protein</fullName>
    </recommendedName>
</protein>
<comment type="subcellular location">
    <subcellularLocation>
        <location evidence="1">Nucleus</location>
    </subcellularLocation>
</comment>
<evidence type="ECO:0000256" key="2">
    <source>
        <dbReference type="ARBA" id="ARBA00022723"/>
    </source>
</evidence>
<dbReference type="PROSITE" id="PS50048">
    <property type="entry name" value="ZN2_CY6_FUNGAL_2"/>
    <property type="match status" value="1"/>
</dbReference>
<dbReference type="SMART" id="SM00906">
    <property type="entry name" value="Fungal_trans"/>
    <property type="match status" value="1"/>
</dbReference>
<dbReference type="CDD" id="cd00067">
    <property type="entry name" value="GAL4"/>
    <property type="match status" value="1"/>
</dbReference>
<keyword evidence="5" id="KW-0804">Transcription</keyword>
<dbReference type="SMART" id="SM00066">
    <property type="entry name" value="GAL4"/>
    <property type="match status" value="1"/>
</dbReference>
<dbReference type="InterPro" id="IPR050815">
    <property type="entry name" value="TF_fung"/>
</dbReference>
<dbReference type="GO" id="GO:0003677">
    <property type="term" value="F:DNA binding"/>
    <property type="evidence" value="ECO:0007669"/>
    <property type="project" value="InterPro"/>
</dbReference>
<proteinExistence type="predicted"/>
<feature type="compositionally biased region" description="Polar residues" evidence="7">
    <location>
        <begin position="269"/>
        <end position="282"/>
    </location>
</feature>
<feature type="compositionally biased region" description="Basic and acidic residues" evidence="7">
    <location>
        <begin position="283"/>
        <end position="292"/>
    </location>
</feature>
<dbReference type="PANTHER" id="PTHR47338:SF27">
    <property type="entry name" value="ZN(II)2CYS6 TRANSCRIPTION FACTOR (EUROFUNG)"/>
    <property type="match status" value="1"/>
</dbReference>
<feature type="region of interest" description="Disordered" evidence="7">
    <location>
        <begin position="1"/>
        <end position="25"/>
    </location>
</feature>
<dbReference type="GO" id="GO:0006351">
    <property type="term" value="P:DNA-templated transcription"/>
    <property type="evidence" value="ECO:0007669"/>
    <property type="project" value="InterPro"/>
</dbReference>
<gene>
    <name evidence="9" type="ORF">AOQ84DRAFT_431321</name>
</gene>
<keyword evidence="6" id="KW-0539">Nucleus</keyword>
<dbReference type="CDD" id="cd12148">
    <property type="entry name" value="fungal_TF_MHR"/>
    <property type="match status" value="1"/>
</dbReference>
<evidence type="ECO:0000256" key="3">
    <source>
        <dbReference type="ARBA" id="ARBA00023015"/>
    </source>
</evidence>
<dbReference type="InterPro" id="IPR036864">
    <property type="entry name" value="Zn2-C6_fun-type_DNA-bd_sf"/>
</dbReference>
<dbReference type="Pfam" id="PF04082">
    <property type="entry name" value="Fungal_trans"/>
    <property type="match status" value="1"/>
</dbReference>
<keyword evidence="10" id="KW-1185">Reference proteome</keyword>
<evidence type="ECO:0000259" key="8">
    <source>
        <dbReference type="PROSITE" id="PS50048"/>
    </source>
</evidence>
<dbReference type="GO" id="GO:0000981">
    <property type="term" value="F:DNA-binding transcription factor activity, RNA polymerase II-specific"/>
    <property type="evidence" value="ECO:0007669"/>
    <property type="project" value="InterPro"/>
</dbReference>
<evidence type="ECO:0000313" key="9">
    <source>
        <dbReference type="EMBL" id="OCL09380.1"/>
    </source>
</evidence>
<dbReference type="SUPFAM" id="SSF57701">
    <property type="entry name" value="Zn2/Cys6 DNA-binding domain"/>
    <property type="match status" value="1"/>
</dbReference>
<dbReference type="PRINTS" id="PR00755">
    <property type="entry name" value="AFLATOXINBRP"/>
</dbReference>
<feature type="region of interest" description="Disordered" evidence="7">
    <location>
        <begin position="265"/>
        <end position="302"/>
    </location>
</feature>
<evidence type="ECO:0000313" key="10">
    <source>
        <dbReference type="Proteomes" id="UP000250140"/>
    </source>
</evidence>
<dbReference type="Pfam" id="PF00172">
    <property type="entry name" value="Zn_clus"/>
    <property type="match status" value="1"/>
</dbReference>
<feature type="compositionally biased region" description="Polar residues" evidence="7">
    <location>
        <begin position="49"/>
        <end position="91"/>
    </location>
</feature>
<dbReference type="GO" id="GO:0008270">
    <property type="term" value="F:zinc ion binding"/>
    <property type="evidence" value="ECO:0007669"/>
    <property type="project" value="InterPro"/>
</dbReference>
<reference evidence="9 10" key="1">
    <citation type="journal article" date="2016" name="Nat. Commun.">
        <title>Ectomycorrhizal ecology is imprinted in the genome of the dominant symbiotic fungus Cenococcum geophilum.</title>
        <authorList>
            <consortium name="DOE Joint Genome Institute"/>
            <person name="Peter M."/>
            <person name="Kohler A."/>
            <person name="Ohm R.A."/>
            <person name="Kuo A."/>
            <person name="Krutzmann J."/>
            <person name="Morin E."/>
            <person name="Arend M."/>
            <person name="Barry K.W."/>
            <person name="Binder M."/>
            <person name="Choi C."/>
            <person name="Clum A."/>
            <person name="Copeland A."/>
            <person name="Grisel N."/>
            <person name="Haridas S."/>
            <person name="Kipfer T."/>
            <person name="LaButti K."/>
            <person name="Lindquist E."/>
            <person name="Lipzen A."/>
            <person name="Maire R."/>
            <person name="Meier B."/>
            <person name="Mihaltcheva S."/>
            <person name="Molinier V."/>
            <person name="Murat C."/>
            <person name="Poggeler S."/>
            <person name="Quandt C.A."/>
            <person name="Sperisen C."/>
            <person name="Tritt A."/>
            <person name="Tisserant E."/>
            <person name="Crous P.W."/>
            <person name="Henrissat B."/>
            <person name="Nehls U."/>
            <person name="Egli S."/>
            <person name="Spatafora J.W."/>
            <person name="Grigoriev I.V."/>
            <person name="Martin F.M."/>
        </authorList>
    </citation>
    <scope>NUCLEOTIDE SEQUENCE [LARGE SCALE GENOMIC DNA]</scope>
    <source>
        <strain evidence="9 10">CBS 207.34</strain>
    </source>
</reference>
<evidence type="ECO:0000256" key="5">
    <source>
        <dbReference type="ARBA" id="ARBA00023163"/>
    </source>
</evidence>
<evidence type="ECO:0000256" key="6">
    <source>
        <dbReference type="ARBA" id="ARBA00023242"/>
    </source>
</evidence>
<dbReference type="InterPro" id="IPR007219">
    <property type="entry name" value="XnlR_reg_dom"/>
</dbReference>
<dbReference type="Proteomes" id="UP000250140">
    <property type="component" value="Unassembled WGS sequence"/>
</dbReference>
<dbReference type="GO" id="GO:0005634">
    <property type="term" value="C:nucleus"/>
    <property type="evidence" value="ECO:0007669"/>
    <property type="project" value="UniProtKB-SubCell"/>
</dbReference>
<dbReference type="PROSITE" id="PS00463">
    <property type="entry name" value="ZN2_CY6_FUNGAL_1"/>
    <property type="match status" value="1"/>
</dbReference>
<name>A0A8E2JTT1_9PEZI</name>
<sequence>MAANYQHTIPKYDNSTLAGQSPSDALNLGDFGMQELRNQRMEALLQASQSPSLGTTGSYNPHRGSVSNLSEDHNSASSAQPHRLSISSTGDFNPLRDGLDGNTSPDSGRGLAMKLDDSVSGDQADESTTSKKDDKGDPPPWSEMKTKAGKERKRLPLACIACRRKKIRCSGEKPACKHCLRSRIPCVYKVTTRKAAPRTDYMAMLDKRLKRMEDRVIKLIPKETLGSVSALGRSVVKPALPGAPSKSVNSKKRVADEAFGGELDDWSKSRSANPNEGGSSSSKARDAEESKLLTEGAESLPPKEMQEHLAEAYFDYVYGQSYPLLHKPSFMRRLAAGNVPPVLILAICAISARFSTHPQLRTEPAFLRGENWAEKAREIALKRYDTPNITILIVYLLLGLHEFGTCQGGRSWMFGGMAQRMAYALQLHKDLDYDPTGGDKGERKKLSFIDREIRRRTMWSCFLMDRFNSSGTDRPLFVNEQFIQAQLPIKEHFFINEIPGPTEDLEGGVPNPVSPDTGQLSNPKDNMGVAAYLIRLVTIWGRLIKFMNLGGKEREVYPMWSPQSTFHDIKSRTHQFKESLPPSLHYSDENLQSHAIGKTANQFLYLHILYQQILLFMNRFALPSTAGSRPPKDMPHEFLTEAARAALDAANQISILTNESMDYNVVAPFAGYSAFFSSTVHVHGVFSKNSKLETQSKKYLAYNVKYLSKMKKYWGMFHYIAENLKELYRQHADAVLRGASATNPKGGQASIFQYGDWFDRYPHGVSNTDYEDPAADLKKEPGTDAVLGQKSDLQSVEEFFASLSPPSRAEHQRKIAKKNKHAKSSSKHDLLPANASSDAISFQQGQAAQMRLQQHPHNHQTNHIPISHEAIDTSPFDTAYFNGGNQQLPIPPRSSFPPNFNTGQPDLSLLSTSPSSLVPQLDFSGFSDLSANPNNGFWNLDLTNGSFSNGFFTDPSTAWFLPFNMEPPTLGDDGGIFSGDGYNFGLGGIGGGGGDFVLWVCYVETEFEGRFAWWLPC</sequence>
<organism evidence="9 10">
    <name type="scientific">Glonium stellatum</name>
    <dbReference type="NCBI Taxonomy" id="574774"/>
    <lineage>
        <taxon>Eukaryota</taxon>
        <taxon>Fungi</taxon>
        <taxon>Dikarya</taxon>
        <taxon>Ascomycota</taxon>
        <taxon>Pezizomycotina</taxon>
        <taxon>Dothideomycetes</taxon>
        <taxon>Pleosporomycetidae</taxon>
        <taxon>Gloniales</taxon>
        <taxon>Gloniaceae</taxon>
        <taxon>Glonium</taxon>
    </lineage>
</organism>
<dbReference type="InterPro" id="IPR001138">
    <property type="entry name" value="Zn2Cys6_DnaBD"/>
</dbReference>
<evidence type="ECO:0000256" key="7">
    <source>
        <dbReference type="SAM" id="MobiDB-lite"/>
    </source>
</evidence>
<dbReference type="Gene3D" id="4.10.240.10">
    <property type="entry name" value="Zn(2)-C6 fungal-type DNA-binding domain"/>
    <property type="match status" value="1"/>
</dbReference>
<dbReference type="OrthoDB" id="39175at2759"/>
<keyword evidence="2" id="KW-0479">Metal-binding</keyword>
<dbReference type="AlphaFoldDB" id="A0A8E2JTT1"/>
<accession>A0A8E2JTT1</accession>
<keyword evidence="4" id="KW-0843">Virulence</keyword>
<feature type="compositionally biased region" description="Polar residues" evidence="7">
    <location>
        <begin position="13"/>
        <end position="24"/>
    </location>
</feature>
<dbReference type="EMBL" id="KV749462">
    <property type="protein sequence ID" value="OCL09380.1"/>
    <property type="molecule type" value="Genomic_DNA"/>
</dbReference>
<evidence type="ECO:0000256" key="4">
    <source>
        <dbReference type="ARBA" id="ARBA00023026"/>
    </source>
</evidence>